<name>A0A552WLB2_9MICO</name>
<comment type="caution">
    <text evidence="4">The sequence shown here is derived from an EMBL/GenBank/DDBJ whole genome shotgun (WGS) entry which is preliminary data.</text>
</comment>
<dbReference type="GO" id="GO:0016020">
    <property type="term" value="C:membrane"/>
    <property type="evidence" value="ECO:0007669"/>
    <property type="project" value="TreeGrafter"/>
</dbReference>
<dbReference type="Proteomes" id="UP000318693">
    <property type="component" value="Unassembled WGS sequence"/>
</dbReference>
<keyword evidence="4" id="KW-0012">Acyltransferase</keyword>
<feature type="compositionally biased region" description="Basic and acidic residues" evidence="1">
    <location>
        <begin position="1"/>
        <end position="12"/>
    </location>
</feature>
<keyword evidence="5" id="KW-1185">Reference proteome</keyword>
<gene>
    <name evidence="4" type="ORF">FJ693_17200</name>
</gene>
<dbReference type="Pfam" id="PF01757">
    <property type="entry name" value="Acyl_transf_3"/>
    <property type="match status" value="1"/>
</dbReference>
<keyword evidence="2" id="KW-1133">Transmembrane helix</keyword>
<feature type="transmembrane region" description="Helical" evidence="2">
    <location>
        <begin position="94"/>
        <end position="113"/>
    </location>
</feature>
<dbReference type="SUPFAM" id="SSF52266">
    <property type="entry name" value="SGNH hydrolase"/>
    <property type="match status" value="1"/>
</dbReference>
<keyword evidence="2" id="KW-0472">Membrane</keyword>
<evidence type="ECO:0000256" key="2">
    <source>
        <dbReference type="SAM" id="Phobius"/>
    </source>
</evidence>
<feature type="transmembrane region" description="Helical" evidence="2">
    <location>
        <begin position="53"/>
        <end position="73"/>
    </location>
</feature>
<dbReference type="EMBL" id="VJXR01000076">
    <property type="protein sequence ID" value="TRW43558.1"/>
    <property type="molecule type" value="Genomic_DNA"/>
</dbReference>
<evidence type="ECO:0000256" key="1">
    <source>
        <dbReference type="SAM" id="MobiDB-lite"/>
    </source>
</evidence>
<feature type="compositionally biased region" description="Polar residues" evidence="1">
    <location>
        <begin position="629"/>
        <end position="647"/>
    </location>
</feature>
<accession>A0A552WLB2</accession>
<organism evidence="4 5">
    <name type="scientific">Georgenia yuyongxinii</name>
    <dbReference type="NCBI Taxonomy" id="2589797"/>
    <lineage>
        <taxon>Bacteria</taxon>
        <taxon>Bacillati</taxon>
        <taxon>Actinomycetota</taxon>
        <taxon>Actinomycetes</taxon>
        <taxon>Micrococcales</taxon>
        <taxon>Bogoriellaceae</taxon>
        <taxon>Georgenia</taxon>
    </lineage>
</organism>
<dbReference type="InterPro" id="IPR002656">
    <property type="entry name" value="Acyl_transf_3_dom"/>
</dbReference>
<dbReference type="AlphaFoldDB" id="A0A552WLB2"/>
<keyword evidence="4" id="KW-0808">Transferase</keyword>
<evidence type="ECO:0000259" key="3">
    <source>
        <dbReference type="Pfam" id="PF01757"/>
    </source>
</evidence>
<keyword evidence="2" id="KW-0812">Transmembrane</keyword>
<sequence length="647" mass="68689">MTTQVRQDRDKSASGTTAGSAPDGRIEGLDGLRAIAVAAVLVFHLRPASLPGGYLGVDMFFVVSGFLITTLLLRELATRHRIDLPKFWLRRARRLLPALVTVVVTTVPLAWLAERDLLVGVARQTLGALTFSSNWLEVAAGSSYFTATSPQLFVNFWSLAVEEQFYLLWPLALVVIVAAVPPARSRAMVALGVGAGSAVLMAVLHEPGQDATRVYYGTDTHLFGLMLGAALAFAWAAPGGGPVGTARWRRWRGPSTLVALGGLLALMLTLDQGATWTFRGGIVLAAVFTALLVAALLGPAGPFQRFLRARPLEWLGQRSYAVYLWHWPVILIVGELVPTAQDSAGHWLVRGAALTITLALAAVSFRLVEQPVRSLGFRGTWSRARAALTSRLPGRRVLARIVTGAAALAVVATVAAVAVAPERSRTHEQLLAGQERVEESAERAEVVTPSPATDFSMPTGEEITGFGDSIVVTSADGLEVRFPGLMLDAVSNRQWPDAETAVRDRLADGTVRRAVFLDFGTNAGVKDEALVRRVLDALGSDRLIVVVNLYGGSYWVPEANATLAGIVAGYPNAIVADWHGAISAHPELLQSDGIHPDLDGAYLYADVVAGAFAELSERLTGVPVEEVTPSGTGDAGTSAQATAVTAP</sequence>
<feature type="transmembrane region" description="Helical" evidence="2">
    <location>
        <begin position="164"/>
        <end position="180"/>
    </location>
</feature>
<dbReference type="PANTHER" id="PTHR23028:SF53">
    <property type="entry name" value="ACYL_TRANSF_3 DOMAIN-CONTAINING PROTEIN"/>
    <property type="match status" value="1"/>
</dbReference>
<feature type="transmembrane region" description="Helical" evidence="2">
    <location>
        <begin position="397"/>
        <end position="420"/>
    </location>
</feature>
<feature type="transmembrane region" description="Helical" evidence="2">
    <location>
        <begin position="347"/>
        <end position="368"/>
    </location>
</feature>
<feature type="transmembrane region" description="Helical" evidence="2">
    <location>
        <begin position="187"/>
        <end position="205"/>
    </location>
</feature>
<dbReference type="RefSeq" id="WP_143419691.1">
    <property type="nucleotide sequence ID" value="NZ_VJXR01000076.1"/>
</dbReference>
<feature type="region of interest" description="Disordered" evidence="1">
    <location>
        <begin position="625"/>
        <end position="647"/>
    </location>
</feature>
<evidence type="ECO:0000313" key="4">
    <source>
        <dbReference type="EMBL" id="TRW43558.1"/>
    </source>
</evidence>
<dbReference type="GO" id="GO:0016747">
    <property type="term" value="F:acyltransferase activity, transferring groups other than amino-acyl groups"/>
    <property type="evidence" value="ECO:0007669"/>
    <property type="project" value="InterPro"/>
</dbReference>
<feature type="transmembrane region" description="Helical" evidence="2">
    <location>
        <begin position="320"/>
        <end position="341"/>
    </location>
</feature>
<dbReference type="InterPro" id="IPR050879">
    <property type="entry name" value="Acyltransferase_3"/>
</dbReference>
<feature type="transmembrane region" description="Helical" evidence="2">
    <location>
        <begin position="220"/>
        <end position="239"/>
    </location>
</feature>
<protein>
    <submittedName>
        <fullName evidence="4">Acyltransferase</fullName>
    </submittedName>
</protein>
<evidence type="ECO:0000313" key="5">
    <source>
        <dbReference type="Proteomes" id="UP000318693"/>
    </source>
</evidence>
<feature type="domain" description="Acyltransferase 3" evidence="3">
    <location>
        <begin position="27"/>
        <end position="363"/>
    </location>
</feature>
<dbReference type="PANTHER" id="PTHR23028">
    <property type="entry name" value="ACETYLTRANSFERASE"/>
    <property type="match status" value="1"/>
</dbReference>
<feature type="transmembrane region" description="Helical" evidence="2">
    <location>
        <begin position="276"/>
        <end position="299"/>
    </location>
</feature>
<feature type="region of interest" description="Disordered" evidence="1">
    <location>
        <begin position="1"/>
        <end position="22"/>
    </location>
</feature>
<reference evidence="4 5" key="1">
    <citation type="submission" date="2019-07" db="EMBL/GenBank/DDBJ databases">
        <title>Georgenia wutianyii sp. nov. and Georgenia *** sp. nov. isolated from plateau pika (Ochotona curzoniae) in the Qinghai-Tibet plateau of China.</title>
        <authorList>
            <person name="Tian Z."/>
        </authorList>
    </citation>
    <scope>NUCLEOTIDE SEQUENCE [LARGE SCALE GENOMIC DNA]</scope>
    <source>
        <strain evidence="4 5">Z446</strain>
    </source>
</reference>
<proteinExistence type="predicted"/>
<feature type="transmembrane region" description="Helical" evidence="2">
    <location>
        <begin position="251"/>
        <end position="270"/>
    </location>
</feature>
<dbReference type="GO" id="GO:0009103">
    <property type="term" value="P:lipopolysaccharide biosynthetic process"/>
    <property type="evidence" value="ECO:0007669"/>
    <property type="project" value="TreeGrafter"/>
</dbReference>
<feature type="region of interest" description="Disordered" evidence="1">
    <location>
        <begin position="440"/>
        <end position="459"/>
    </location>
</feature>